<feature type="region of interest" description="Disordered" evidence="8">
    <location>
        <begin position="419"/>
        <end position="484"/>
    </location>
</feature>
<evidence type="ECO:0000256" key="7">
    <source>
        <dbReference type="SAM" id="Coils"/>
    </source>
</evidence>
<keyword evidence="4" id="KW-0597">Phosphoprotein</keyword>
<keyword evidence="11" id="KW-1185">Reference proteome</keyword>
<dbReference type="FunFam" id="1.25.40.90:FF:000002">
    <property type="entry name" value="epsin-2 isoform X1"/>
    <property type="match status" value="1"/>
</dbReference>
<feature type="compositionally biased region" description="Polar residues" evidence="8">
    <location>
        <begin position="453"/>
        <end position="484"/>
    </location>
</feature>
<dbReference type="SMART" id="SM00726">
    <property type="entry name" value="UIM"/>
    <property type="match status" value="3"/>
</dbReference>
<keyword evidence="6" id="KW-0446">Lipid-binding</keyword>
<dbReference type="Ensembl" id="ENSEBUT00000018163.1">
    <property type="protein sequence ID" value="ENSEBUP00000017586.1"/>
    <property type="gene ID" value="ENSEBUG00000010995.1"/>
</dbReference>
<feature type="coiled-coil region" evidence="7">
    <location>
        <begin position="1"/>
        <end position="28"/>
    </location>
</feature>
<evidence type="ECO:0000256" key="1">
    <source>
        <dbReference type="ARBA" id="ARBA00004496"/>
    </source>
</evidence>
<dbReference type="PANTHER" id="PTHR12276">
    <property type="entry name" value="EPSIN/ENT-RELATED"/>
    <property type="match status" value="1"/>
</dbReference>
<feature type="compositionally biased region" description="Polar residues" evidence="8">
    <location>
        <begin position="157"/>
        <end position="170"/>
    </location>
</feature>
<keyword evidence="5" id="KW-0677">Repeat</keyword>
<sequence>MATIRRQVKNIVNKYSEAEVKVREATSNDPWGPSTSLMSEISDLTYNVLAFVEIMTMIWKRLNDHGKNWRHVYKALTLLEYLVKTGTARIAQQCKENIFAIQTLKDFQFVDRDGKDQGINVRERAKQLVVLLKDDERLKSEREHALQTKERLARSVTALSSSGARITPNGSGPPANAGLQEIPGPGVVAGSNGATPSASELETARPKNTGEEELQLQLALAMSKEEAERPVLESDEDVQLRLALNISKEEQNQEERLRRGDDLRLKMALEESQKGDSSPSPPATESSLLDLVDVFTAPPATAPGIWLGAPTADCVQTVPKTWGMQPAFPEAPTEPLPSPWAAIGASLPVAAEPSPWLPTAPPTVQCENQTSGPWTVSPPTRSPSAMTSESEVSVPDPWTAVPTSSLPFSFSTAVDSWSFLDSSSQPEPAVSDTQPAFDPFGVTATSEPLGRSMTVSPQTTSSSSDVPAQRQSLLSNSRTPSPAAFSMTSISEVLPSTTPNSTARRTPESFLGPAAALVDLDALVSGTQTSVQPVSATASRTNPFLNAGSTSPTTLGNPFGVFPTPALKTSPMMGAPASASNGPGTAPVLPGILTVYNSPPANLPQTKTSNNPFLV</sequence>
<dbReference type="GO" id="GO:0005768">
    <property type="term" value="C:endosome"/>
    <property type="evidence" value="ECO:0007669"/>
    <property type="project" value="TreeGrafter"/>
</dbReference>
<dbReference type="Pfam" id="PF01417">
    <property type="entry name" value="ENTH"/>
    <property type="match status" value="1"/>
</dbReference>
<feature type="region of interest" description="Disordered" evidence="8">
    <location>
        <begin position="152"/>
        <end position="209"/>
    </location>
</feature>
<organism evidence="10 11">
    <name type="scientific">Eptatretus burgeri</name>
    <name type="common">Inshore hagfish</name>
    <dbReference type="NCBI Taxonomy" id="7764"/>
    <lineage>
        <taxon>Eukaryota</taxon>
        <taxon>Metazoa</taxon>
        <taxon>Chordata</taxon>
        <taxon>Craniata</taxon>
        <taxon>Vertebrata</taxon>
        <taxon>Cyclostomata</taxon>
        <taxon>Myxini</taxon>
        <taxon>Myxiniformes</taxon>
        <taxon>Myxinidae</taxon>
        <taxon>Eptatretinae</taxon>
        <taxon>Eptatretus</taxon>
    </lineage>
</organism>
<dbReference type="SMART" id="SM00273">
    <property type="entry name" value="ENTH"/>
    <property type="match status" value="1"/>
</dbReference>
<dbReference type="GO" id="GO:0005886">
    <property type="term" value="C:plasma membrane"/>
    <property type="evidence" value="ECO:0007669"/>
    <property type="project" value="TreeGrafter"/>
</dbReference>
<dbReference type="GO" id="GO:0030276">
    <property type="term" value="F:clathrin binding"/>
    <property type="evidence" value="ECO:0007669"/>
    <property type="project" value="TreeGrafter"/>
</dbReference>
<reference evidence="10" key="1">
    <citation type="submission" date="2025-08" db="UniProtKB">
        <authorList>
            <consortium name="Ensembl"/>
        </authorList>
    </citation>
    <scope>IDENTIFICATION</scope>
</reference>
<proteinExistence type="inferred from homology"/>
<comment type="similarity">
    <text evidence="2">Belongs to the epsin family.</text>
</comment>
<evidence type="ECO:0000313" key="11">
    <source>
        <dbReference type="Proteomes" id="UP000694388"/>
    </source>
</evidence>
<evidence type="ECO:0000256" key="4">
    <source>
        <dbReference type="ARBA" id="ARBA00022553"/>
    </source>
</evidence>
<dbReference type="Gene3D" id="1.25.40.90">
    <property type="match status" value="1"/>
</dbReference>
<dbReference type="GeneTree" id="ENSGT00940000160411"/>
<reference evidence="10" key="2">
    <citation type="submission" date="2025-09" db="UniProtKB">
        <authorList>
            <consortium name="Ensembl"/>
        </authorList>
    </citation>
    <scope>IDENTIFICATION</scope>
</reference>
<keyword evidence="7" id="KW-0175">Coiled coil</keyword>
<dbReference type="SUPFAM" id="SSF48464">
    <property type="entry name" value="ENTH/VHS domain"/>
    <property type="match status" value="1"/>
</dbReference>
<feature type="region of interest" description="Disordered" evidence="8">
    <location>
        <begin position="364"/>
        <end position="395"/>
    </location>
</feature>
<dbReference type="InterPro" id="IPR013809">
    <property type="entry name" value="ENTH"/>
</dbReference>
<dbReference type="PANTHER" id="PTHR12276:SF115">
    <property type="entry name" value="FI19443P1"/>
    <property type="match status" value="1"/>
</dbReference>
<feature type="compositionally biased region" description="Polar residues" evidence="8">
    <location>
        <begin position="419"/>
        <end position="434"/>
    </location>
</feature>
<dbReference type="GO" id="GO:0030125">
    <property type="term" value="C:clathrin vesicle coat"/>
    <property type="evidence" value="ECO:0007669"/>
    <property type="project" value="TreeGrafter"/>
</dbReference>
<accession>A0A8C4WXI6</accession>
<name>A0A8C4WXI6_EPTBU</name>
<keyword evidence="3" id="KW-0963">Cytoplasm</keyword>
<dbReference type="GO" id="GO:0006897">
    <property type="term" value="P:endocytosis"/>
    <property type="evidence" value="ECO:0007669"/>
    <property type="project" value="TreeGrafter"/>
</dbReference>
<dbReference type="PROSITE" id="PS50330">
    <property type="entry name" value="UIM"/>
    <property type="match status" value="2"/>
</dbReference>
<evidence type="ECO:0000256" key="2">
    <source>
        <dbReference type="ARBA" id="ARBA00010130"/>
    </source>
</evidence>
<evidence type="ECO:0000259" key="9">
    <source>
        <dbReference type="PROSITE" id="PS50942"/>
    </source>
</evidence>
<dbReference type="Proteomes" id="UP000694388">
    <property type="component" value="Unplaced"/>
</dbReference>
<dbReference type="PROSITE" id="PS50942">
    <property type="entry name" value="ENTH"/>
    <property type="match status" value="1"/>
</dbReference>
<comment type="subcellular location">
    <subcellularLocation>
        <location evidence="1">Cytoplasm</location>
    </subcellularLocation>
</comment>
<dbReference type="AlphaFoldDB" id="A0A8C4WXI6"/>
<evidence type="ECO:0000256" key="6">
    <source>
        <dbReference type="ARBA" id="ARBA00023121"/>
    </source>
</evidence>
<evidence type="ECO:0000256" key="5">
    <source>
        <dbReference type="ARBA" id="ARBA00022737"/>
    </source>
</evidence>
<evidence type="ECO:0000313" key="10">
    <source>
        <dbReference type="Ensembl" id="ENSEBUP00000017586.1"/>
    </source>
</evidence>
<dbReference type="GO" id="GO:0005543">
    <property type="term" value="F:phospholipid binding"/>
    <property type="evidence" value="ECO:0007669"/>
    <property type="project" value="TreeGrafter"/>
</dbReference>
<feature type="domain" description="ENTH" evidence="9">
    <location>
        <begin position="10"/>
        <end position="142"/>
    </location>
</feature>
<feature type="compositionally biased region" description="Polar residues" evidence="8">
    <location>
        <begin position="365"/>
        <end position="391"/>
    </location>
</feature>
<evidence type="ECO:0000256" key="3">
    <source>
        <dbReference type="ARBA" id="ARBA00022490"/>
    </source>
</evidence>
<dbReference type="InterPro" id="IPR008942">
    <property type="entry name" value="ENTH_VHS"/>
</dbReference>
<dbReference type="CDD" id="cd16990">
    <property type="entry name" value="ENTH_Epsin"/>
    <property type="match status" value="1"/>
</dbReference>
<evidence type="ECO:0000256" key="8">
    <source>
        <dbReference type="SAM" id="MobiDB-lite"/>
    </source>
</evidence>
<dbReference type="InterPro" id="IPR003903">
    <property type="entry name" value="UIM_dom"/>
</dbReference>
<protein>
    <submittedName>
        <fullName evidence="10">Zgc:194578</fullName>
    </submittedName>
</protein>